<organism evidence="2">
    <name type="scientific">marine metagenome</name>
    <dbReference type="NCBI Taxonomy" id="408172"/>
    <lineage>
        <taxon>unclassified sequences</taxon>
        <taxon>metagenomes</taxon>
        <taxon>ecological metagenomes</taxon>
    </lineage>
</organism>
<proteinExistence type="predicted"/>
<evidence type="ECO:0000313" key="2">
    <source>
        <dbReference type="EMBL" id="SVC38934.1"/>
    </source>
</evidence>
<gene>
    <name evidence="2" type="ORF">METZ01_LOCUS291788</name>
</gene>
<protein>
    <submittedName>
        <fullName evidence="2">Uncharacterized protein</fullName>
    </submittedName>
</protein>
<dbReference type="EMBL" id="UINC01088580">
    <property type="protein sequence ID" value="SVC38934.1"/>
    <property type="molecule type" value="Genomic_DNA"/>
</dbReference>
<name>A0A382LQ73_9ZZZZ</name>
<feature type="non-terminal residue" evidence="2">
    <location>
        <position position="157"/>
    </location>
</feature>
<evidence type="ECO:0000256" key="1">
    <source>
        <dbReference type="SAM" id="MobiDB-lite"/>
    </source>
</evidence>
<dbReference type="AlphaFoldDB" id="A0A382LQ73"/>
<dbReference type="PROSITE" id="PS51257">
    <property type="entry name" value="PROKAR_LIPOPROTEIN"/>
    <property type="match status" value="1"/>
</dbReference>
<sequence length="157" mass="17177">MKSFSVQLASRCLLLSLALFLAGCGGENHPDSGPALPSDEIRAKVMSIDRNASEITAVPFAIGNRVPESGEFVVGKEFVFHVEAGDFGYLASGKVFRARVESAIPPPSGEKPFRLTRVWPDDPAHRRRLDNVNRMLRRDTLSRGADPSRTVGDYLPP</sequence>
<feature type="region of interest" description="Disordered" evidence="1">
    <location>
        <begin position="138"/>
        <end position="157"/>
    </location>
</feature>
<reference evidence="2" key="1">
    <citation type="submission" date="2018-05" db="EMBL/GenBank/DDBJ databases">
        <authorList>
            <person name="Lanie J.A."/>
            <person name="Ng W.-L."/>
            <person name="Kazmierczak K.M."/>
            <person name="Andrzejewski T.M."/>
            <person name="Davidsen T.M."/>
            <person name="Wayne K.J."/>
            <person name="Tettelin H."/>
            <person name="Glass J.I."/>
            <person name="Rusch D."/>
            <person name="Podicherti R."/>
            <person name="Tsui H.-C.T."/>
            <person name="Winkler M.E."/>
        </authorList>
    </citation>
    <scope>NUCLEOTIDE SEQUENCE</scope>
</reference>
<accession>A0A382LQ73</accession>